<name>A0ABM1VRE3_APLCA</name>
<evidence type="ECO:0000256" key="1">
    <source>
        <dbReference type="SAM" id="MobiDB-lite"/>
    </source>
</evidence>
<organism evidence="2 3">
    <name type="scientific">Aplysia californica</name>
    <name type="common">California sea hare</name>
    <dbReference type="NCBI Taxonomy" id="6500"/>
    <lineage>
        <taxon>Eukaryota</taxon>
        <taxon>Metazoa</taxon>
        <taxon>Spiralia</taxon>
        <taxon>Lophotrochozoa</taxon>
        <taxon>Mollusca</taxon>
        <taxon>Gastropoda</taxon>
        <taxon>Heterobranchia</taxon>
        <taxon>Euthyneura</taxon>
        <taxon>Tectipleura</taxon>
        <taxon>Aplysiida</taxon>
        <taxon>Aplysioidea</taxon>
        <taxon>Aplysiidae</taxon>
        <taxon>Aplysia</taxon>
    </lineage>
</organism>
<accession>A0ABM1VRE3</accession>
<evidence type="ECO:0000313" key="3">
    <source>
        <dbReference type="RefSeq" id="XP_035824985.1"/>
    </source>
</evidence>
<feature type="compositionally biased region" description="Polar residues" evidence="1">
    <location>
        <begin position="178"/>
        <end position="197"/>
    </location>
</feature>
<dbReference type="Proteomes" id="UP000694888">
    <property type="component" value="Unplaced"/>
</dbReference>
<protein>
    <submittedName>
        <fullName evidence="3">Uncharacterized protein LOC118477152</fullName>
    </submittedName>
</protein>
<feature type="region of interest" description="Disordered" evidence="1">
    <location>
        <begin position="123"/>
        <end position="207"/>
    </location>
</feature>
<dbReference type="GeneID" id="118477152"/>
<proteinExistence type="predicted"/>
<sequence length="207" mass="23490">MPLELKKVPRVRVPLSEEDILRVAHRMQSNRRGQISYQELATTVRNRIREDRLITRRQEIIEKKKKEERRRILQSDKPLNAPSNVTYLPTLYSMFGQRERSGHTTIISPTIAGSFSRRGSIFTPLPSIRGEGRDSSKRRSPMSLLRQGLQGDLSSFPGRTKSRTDSRGGVAVGKEAGQDNQGAGSSYVNQLRRQQTGGDVYGRHKYI</sequence>
<keyword evidence="2" id="KW-1185">Reference proteome</keyword>
<evidence type="ECO:0000313" key="2">
    <source>
        <dbReference type="Proteomes" id="UP000694888"/>
    </source>
</evidence>
<gene>
    <name evidence="3" type="primary">LOC118477152</name>
</gene>
<reference evidence="3" key="1">
    <citation type="submission" date="2025-08" db="UniProtKB">
        <authorList>
            <consortium name="RefSeq"/>
        </authorList>
    </citation>
    <scope>IDENTIFICATION</scope>
</reference>
<dbReference type="RefSeq" id="XP_035824985.1">
    <property type="nucleotide sequence ID" value="XM_035969092.1"/>
</dbReference>